<name>A0AA94EN05_9PSED</name>
<comment type="caution">
    <text evidence="2">The sequence shown here is derived from an EMBL/GenBank/DDBJ whole genome shotgun (WGS) entry which is preliminary data.</text>
</comment>
<dbReference type="RefSeq" id="WP_127649720.1">
    <property type="nucleotide sequence ID" value="NZ_MKWS01000008.1"/>
</dbReference>
<dbReference type="Gene3D" id="2.60.40.3910">
    <property type="entry name" value="Inclusion body protein"/>
    <property type="match status" value="1"/>
</dbReference>
<evidence type="ECO:0000256" key="1">
    <source>
        <dbReference type="SAM" id="MobiDB-lite"/>
    </source>
</evidence>
<dbReference type="Proteomes" id="UP000288002">
    <property type="component" value="Unassembled WGS sequence"/>
</dbReference>
<dbReference type="InterPro" id="IPR021087">
    <property type="entry name" value="Uncharacterised_PixA/AidA"/>
</dbReference>
<dbReference type="EMBL" id="MKWS01000008">
    <property type="protein sequence ID" value="RVD77302.1"/>
    <property type="molecule type" value="Genomic_DNA"/>
</dbReference>
<dbReference type="Pfam" id="PF12306">
    <property type="entry name" value="PixA"/>
    <property type="match status" value="1"/>
</dbReference>
<proteinExistence type="predicted"/>
<feature type="region of interest" description="Disordered" evidence="1">
    <location>
        <begin position="116"/>
        <end position="138"/>
    </location>
</feature>
<reference evidence="2 3" key="1">
    <citation type="submission" date="2016-10" db="EMBL/GenBank/DDBJ databases">
        <title>Search of new enzymes for the oxidation of sulfur compounds.</title>
        <authorList>
            <person name="Novo A."/>
            <person name="Moreira I.S."/>
            <person name="Castro P.M."/>
        </authorList>
    </citation>
    <scope>NUCLEOTIDE SEQUENCE [LARGE SCALE GENOMIC DNA]</scope>
    <source>
        <strain evidence="2 3">A9</strain>
    </source>
</reference>
<dbReference type="InterPro" id="IPR038712">
    <property type="entry name" value="PixA-like_sf"/>
</dbReference>
<sequence>MTSEPIPSPSTTATNAQKVLLIIDAESLLSRYPTPSQDPANPTDIADGLIFFAMGNNSKKIVTNDSTSKVPVEMGRDIHFRARSVSLIAEHSVIVYRMTVDNSSVLSAPQLQVHTGLTVPAPNPESPSEPGSHKADDHFWTCTPKAPGTAQCELGFMLVNQQCEVVGCFQWQVEIEIVS</sequence>
<protein>
    <submittedName>
        <fullName evidence="2">Inclusion body protein</fullName>
    </submittedName>
</protein>
<evidence type="ECO:0000313" key="2">
    <source>
        <dbReference type="EMBL" id="RVD77302.1"/>
    </source>
</evidence>
<organism evidence="2 3">
    <name type="scientific">Pseudomonas koreensis</name>
    <dbReference type="NCBI Taxonomy" id="198620"/>
    <lineage>
        <taxon>Bacteria</taxon>
        <taxon>Pseudomonadati</taxon>
        <taxon>Pseudomonadota</taxon>
        <taxon>Gammaproteobacteria</taxon>
        <taxon>Pseudomonadales</taxon>
        <taxon>Pseudomonadaceae</taxon>
        <taxon>Pseudomonas</taxon>
    </lineage>
</organism>
<dbReference type="AlphaFoldDB" id="A0AA94EN05"/>
<accession>A0AA94EN05</accession>
<gene>
    <name evidence="2" type="ORF">A9HBioS_2816</name>
</gene>
<evidence type="ECO:0000313" key="3">
    <source>
        <dbReference type="Proteomes" id="UP000288002"/>
    </source>
</evidence>